<dbReference type="InterPro" id="IPR005748">
    <property type="entry name" value="DNA_mismatch_repair_MutS"/>
</dbReference>
<comment type="function">
    <text evidence="8">This protein is involved in the repair of mismatches in DNA. It is possible that it carries out the mismatch recognition step. This protein has a weak ATPase activity.</text>
</comment>
<dbReference type="EMBL" id="AP025523">
    <property type="protein sequence ID" value="BDE05802.1"/>
    <property type="molecule type" value="Genomic_DNA"/>
</dbReference>
<dbReference type="InterPro" id="IPR036678">
    <property type="entry name" value="MutS_con_dom_sf"/>
</dbReference>
<dbReference type="KEGG" id="vab:WPS_10780"/>
<dbReference type="FunFam" id="3.40.50.300:FF:000870">
    <property type="entry name" value="MutS protein homolog 4"/>
    <property type="match status" value="1"/>
</dbReference>
<dbReference type="SMART" id="SM00533">
    <property type="entry name" value="MUTSd"/>
    <property type="match status" value="1"/>
</dbReference>
<proteinExistence type="inferred from homology"/>
<dbReference type="SUPFAM" id="SSF55271">
    <property type="entry name" value="DNA repair protein MutS, domain I"/>
    <property type="match status" value="1"/>
</dbReference>
<dbReference type="AlphaFoldDB" id="A0AAN2C9N5"/>
<dbReference type="SUPFAM" id="SSF52540">
    <property type="entry name" value="P-loop containing nucleoside triphosphate hydrolases"/>
    <property type="match status" value="1"/>
</dbReference>
<dbReference type="Gene3D" id="1.10.1420.10">
    <property type="match status" value="2"/>
</dbReference>
<feature type="domain" description="DNA mismatch repair proteins mutS family" evidence="10">
    <location>
        <begin position="689"/>
        <end position="705"/>
    </location>
</feature>
<evidence type="ECO:0000256" key="9">
    <source>
        <dbReference type="NCBIfam" id="TIGR01070"/>
    </source>
</evidence>
<dbReference type="Proteomes" id="UP001317532">
    <property type="component" value="Chromosome"/>
</dbReference>
<dbReference type="NCBIfam" id="TIGR01070">
    <property type="entry name" value="mutS1"/>
    <property type="match status" value="1"/>
</dbReference>
<evidence type="ECO:0000313" key="12">
    <source>
        <dbReference type="Proteomes" id="UP001317532"/>
    </source>
</evidence>
<dbReference type="GO" id="GO:0030983">
    <property type="term" value="F:mismatched DNA binding"/>
    <property type="evidence" value="ECO:0007669"/>
    <property type="project" value="InterPro"/>
</dbReference>
<gene>
    <name evidence="11" type="primary">mutS</name>
    <name evidence="11" type="ORF">WPS_10780</name>
</gene>
<dbReference type="InterPro" id="IPR007696">
    <property type="entry name" value="DNA_mismatch_repair_MutS_core"/>
</dbReference>
<evidence type="ECO:0000259" key="10">
    <source>
        <dbReference type="PROSITE" id="PS00486"/>
    </source>
</evidence>
<dbReference type="PIRSF" id="PIRSF037677">
    <property type="entry name" value="DNA_mis_repair_Msh6"/>
    <property type="match status" value="1"/>
</dbReference>
<dbReference type="GO" id="GO:0006298">
    <property type="term" value="P:mismatch repair"/>
    <property type="evidence" value="ECO:0007669"/>
    <property type="project" value="UniProtKB-UniRule"/>
</dbReference>
<dbReference type="InterPro" id="IPR036187">
    <property type="entry name" value="DNA_mismatch_repair_MutS_sf"/>
</dbReference>
<dbReference type="InterPro" id="IPR000432">
    <property type="entry name" value="DNA_mismatch_repair_MutS_C"/>
</dbReference>
<dbReference type="GO" id="GO:0005524">
    <property type="term" value="F:ATP binding"/>
    <property type="evidence" value="ECO:0007669"/>
    <property type="project" value="UniProtKB-UniRule"/>
</dbReference>
<evidence type="ECO:0000256" key="3">
    <source>
        <dbReference type="ARBA" id="ARBA00022741"/>
    </source>
</evidence>
<dbReference type="PROSITE" id="PS00486">
    <property type="entry name" value="DNA_MISMATCH_REPAIR_2"/>
    <property type="match status" value="1"/>
</dbReference>
<accession>A0AAN2C9N5</accession>
<dbReference type="InterPro" id="IPR016151">
    <property type="entry name" value="DNA_mismatch_repair_MutS_N"/>
</dbReference>
<evidence type="ECO:0000256" key="4">
    <source>
        <dbReference type="ARBA" id="ARBA00022763"/>
    </source>
</evidence>
<evidence type="ECO:0000313" key="11">
    <source>
        <dbReference type="EMBL" id="BDE05802.1"/>
    </source>
</evidence>
<dbReference type="SUPFAM" id="SSF53150">
    <property type="entry name" value="DNA repair protein MutS, domain II"/>
    <property type="match status" value="1"/>
</dbReference>
<dbReference type="SMART" id="SM00534">
    <property type="entry name" value="MUTSac"/>
    <property type="match status" value="1"/>
</dbReference>
<dbReference type="Gene3D" id="3.30.420.110">
    <property type="entry name" value="MutS, connector domain"/>
    <property type="match status" value="1"/>
</dbReference>
<keyword evidence="12" id="KW-1185">Reference proteome</keyword>
<dbReference type="Pfam" id="PF00488">
    <property type="entry name" value="MutS_V"/>
    <property type="match status" value="1"/>
</dbReference>
<keyword evidence="4" id="KW-0227">DNA damage</keyword>
<evidence type="ECO:0000256" key="7">
    <source>
        <dbReference type="ARBA" id="ARBA00023204"/>
    </source>
</evidence>
<evidence type="ECO:0000256" key="1">
    <source>
        <dbReference type="ARBA" id="ARBA00006271"/>
    </source>
</evidence>
<sequence length="831" mass="89992">MTTATAWSPMLEQYFGMKHRYPEAILLSRVGDFYEAYGDDAETIARALSIALTSKEAGAGRRIAMAGVPYHALDGYLAKLVAQRRVVALAEQLEAPVPNKLVRRDVVRVVTPGTLLEEHILDRSAHNYLAAITAFDDVIALAHADISTGHVGATAFDGESALDDALAEIGRLDPAELVADVPADVRAGIDDALQHAQTRIAPPVLVAVDTRARAAVDGFSLDASMAMHRALDTLGAYVRRVSVQQGGRDAFREPEFYRQATFLALDPNTRKHLELTRALGANAKATLLATIDRTRTAMGSRLLGRWLLAPLVSRDAIAARADCVEAFTRDAGRRIALHDVLDGCFDLERIAQKVRFRRALPRDLGSLRRTLALLDPIEDALREETLPPGLQGIAERIGAFADLHADLAATLRDELPATLADGNVIRAEASAELAECVLLRSDARSRIAALEERERERTGIKPLKVKYASAFGYAIEIPKAQLANVPADYTRKQTLANGERYVTPELRELDVAIASAESRQLRLEQALYEQLVDRIAERVDDLLVTAGALAELDAFCSLAQIAGERGYVRPAFVDDSVVEFVDGRHPVMEALLGSSFVPNDLRMSASGSRFILLTGPNMGGKSTYLRQTALLVVLAQIGSFVPARAARLGVVDRIFTRIGAGDDLASGQSTFYIEMAEAANILRRATDRSLLLIDEIGRGTGTVDGLAIAQAICEYLLEREGRAPMVLFATHFHELVALADRWPLVANFHITAVESTRGGAPVFSHRVLPGSSSRSFGIEVARMAGLPPTVVARAREIAGALEGRPTLEAAVPLRGKLAKPAIIEQPLLFDP</sequence>
<dbReference type="PANTHER" id="PTHR11361">
    <property type="entry name" value="DNA MISMATCH REPAIR PROTEIN MUTS FAMILY MEMBER"/>
    <property type="match status" value="1"/>
</dbReference>
<dbReference type="InterPro" id="IPR017261">
    <property type="entry name" value="DNA_mismatch_repair_MutS/MSH"/>
</dbReference>
<organism evidence="11 12">
    <name type="scientific">Vulcanimicrobium alpinum</name>
    <dbReference type="NCBI Taxonomy" id="3016050"/>
    <lineage>
        <taxon>Bacteria</taxon>
        <taxon>Bacillati</taxon>
        <taxon>Vulcanimicrobiota</taxon>
        <taxon>Vulcanimicrobiia</taxon>
        <taxon>Vulcanimicrobiales</taxon>
        <taxon>Vulcanimicrobiaceae</taxon>
        <taxon>Vulcanimicrobium</taxon>
    </lineage>
</organism>
<dbReference type="SUPFAM" id="SSF48334">
    <property type="entry name" value="DNA repair protein MutS, domain III"/>
    <property type="match status" value="1"/>
</dbReference>
<name>A0AAN2C9N5_UNVUL</name>
<keyword evidence="5" id="KW-0067">ATP-binding</keyword>
<dbReference type="Gene3D" id="3.40.1170.10">
    <property type="entry name" value="DNA repair protein MutS, domain I"/>
    <property type="match status" value="1"/>
</dbReference>
<dbReference type="RefSeq" id="WP_317996824.1">
    <property type="nucleotide sequence ID" value="NZ_AP025523.1"/>
</dbReference>
<dbReference type="InterPro" id="IPR007861">
    <property type="entry name" value="DNA_mismatch_repair_MutS_clamp"/>
</dbReference>
<dbReference type="InterPro" id="IPR007695">
    <property type="entry name" value="DNA_mismatch_repair_MutS-lik_N"/>
</dbReference>
<keyword evidence="3" id="KW-0547">Nucleotide-binding</keyword>
<dbReference type="NCBIfam" id="NF003810">
    <property type="entry name" value="PRK05399.1"/>
    <property type="match status" value="1"/>
</dbReference>
<dbReference type="Pfam" id="PF01624">
    <property type="entry name" value="MutS_I"/>
    <property type="match status" value="1"/>
</dbReference>
<dbReference type="InterPro" id="IPR045076">
    <property type="entry name" value="MutS"/>
</dbReference>
<dbReference type="Pfam" id="PF05190">
    <property type="entry name" value="MutS_IV"/>
    <property type="match status" value="1"/>
</dbReference>
<evidence type="ECO:0000256" key="6">
    <source>
        <dbReference type="ARBA" id="ARBA00023125"/>
    </source>
</evidence>
<dbReference type="InterPro" id="IPR027417">
    <property type="entry name" value="P-loop_NTPase"/>
</dbReference>
<comment type="similarity">
    <text evidence="1">Belongs to the DNA mismatch repair MutS family.</text>
</comment>
<dbReference type="PANTHER" id="PTHR11361:SF34">
    <property type="entry name" value="DNA MISMATCH REPAIR PROTEIN MSH1, MITOCHONDRIAL"/>
    <property type="match status" value="1"/>
</dbReference>
<dbReference type="Gene3D" id="3.40.50.300">
    <property type="entry name" value="P-loop containing nucleotide triphosphate hydrolases"/>
    <property type="match status" value="1"/>
</dbReference>
<keyword evidence="6" id="KW-0238">DNA-binding</keyword>
<evidence type="ECO:0000256" key="5">
    <source>
        <dbReference type="ARBA" id="ARBA00022840"/>
    </source>
</evidence>
<dbReference type="GO" id="GO:0140664">
    <property type="term" value="F:ATP-dependent DNA damage sensor activity"/>
    <property type="evidence" value="ECO:0007669"/>
    <property type="project" value="InterPro"/>
</dbReference>
<evidence type="ECO:0000256" key="2">
    <source>
        <dbReference type="ARBA" id="ARBA00021982"/>
    </source>
</evidence>
<reference evidence="11 12" key="1">
    <citation type="journal article" date="2022" name="ISME Commun">
        <title>Vulcanimicrobium alpinus gen. nov. sp. nov., the first cultivated representative of the candidate phylum 'Eremiobacterota', is a metabolically versatile aerobic anoxygenic phototroph.</title>
        <authorList>
            <person name="Yabe S."/>
            <person name="Muto K."/>
            <person name="Abe K."/>
            <person name="Yokota A."/>
            <person name="Staudigel H."/>
            <person name="Tebo B.M."/>
        </authorList>
    </citation>
    <scope>NUCLEOTIDE SEQUENCE [LARGE SCALE GENOMIC DNA]</scope>
    <source>
        <strain evidence="11 12">WC8-2</strain>
    </source>
</reference>
<protein>
    <recommendedName>
        <fullName evidence="2 9">DNA mismatch repair protein MutS</fullName>
    </recommendedName>
</protein>
<keyword evidence="7" id="KW-0234">DNA repair</keyword>
<dbReference type="Pfam" id="PF05192">
    <property type="entry name" value="MutS_III"/>
    <property type="match status" value="1"/>
</dbReference>
<evidence type="ECO:0000256" key="8">
    <source>
        <dbReference type="ARBA" id="ARBA00024647"/>
    </source>
</evidence>